<keyword evidence="9" id="KW-0472">Membrane</keyword>
<dbReference type="Pfam" id="PF17404">
    <property type="entry name" value="Nrap_D3"/>
    <property type="match status" value="1"/>
</dbReference>
<evidence type="ECO:0000256" key="8">
    <source>
        <dbReference type="SAM" id="MobiDB-lite"/>
    </source>
</evidence>
<sequence length="1182" mass="132598">MKKKRKESTEIKTEDQMELLDISQNEEENEKKSAKQSQDSKRKAKGTVSDDGVLRPVKLSKKELYKAPTVEELNQLKEAENLFHCSILKMQMEELLKEVALSEHRKKLVDSFVQQITDFLQCVPESEVVELDDISWLAGVEVPFLLVPSTAKGKFHMEPPASISLVGSYPLGTCIKPKVSVDLAVTIPASILHPMDAINQRYSRKRALYLAGLARHLSFAKCVGSLHYSCLHGNRLRPVLLLKPPGNDSSKVTLRIHAIPPPDFLKPSRFHPQKNNIRTEWFTGVANTQPESSEPPTPHYNSTVLGDHLPLSHLQFLSAISAQCPAFGEGVALLKVWLRQRELDQGAGCFCGFLASMLMAYLLSTHKVGKTMNPYQLLRNALHFLASTDLTENGITLAKNPDSKAVSRSDSSIYLLFLACSVLVASPCLSFSFLLLQPSLPEFHAAFSVVFVDPSGHLNLLADMTVFTYKRIQHEASLSLTFWDDPTVDGFQALLMTPKSMLRTYDNVFKLVNLVKLQTSCKKLLLLNELMDHSGNYVLTALPFVLSLLQRGLGERIHLLVHSLPQDPEWPVDSAPPKHKDQPPLSIGLLLNLEHALSVLERGPPADNPKAAEFRQLWGSLSQLRRFQDGAITEAVLWSGNSISHRRFIVLKIINHLLELHADIPKSCIIVAGGQLDDVIACGIQNHTTGEEESLEVVQSYDDLSRKLWQLKDLPLSITSVQGAHQALRYTQVFPPVPVRLDYSFFEKKKNRLGLVPKENNPCPCYIAPIKVIVHMEGSGKWPSEPMAIRHVKAAFHICLRELLCNQHNYRCHATPGYLDVWKDGLVFRIQVAYHREPQILRESLTPEGMLIYRDNAEAQALELETLHKPFLTSTLHGLQQQYGCFGVVCRLAKRWLASQFLLEDIREEATDLLVASLFLHPAPFTPPSSPQVGFLRFLHLLSTFDWKNNPLIVNLNGKLTAVEQTDIKNDFVASRESLPTMFIVTPNDKKVSVWTKEAPSVQMLQRAVMLAAESLRVLETRLDSGEKQDMRVAFRPPLEAYDVLIHLDSKQVPLLAKAVDPPVNTFQRGTHGGQPYASGGALPVIDYDPVRLYLSELRDAFGDLALFFYDPYGGTVIAVLWKPNAFEPKPFKTSLMNARRVKVNDDVATTVPNVEAILQDFRIIGEGLVKRLELRTEKWVV</sequence>
<name>A0A8C1L947_CYPCA</name>
<keyword evidence="5 7" id="KW-0539">Nucleus</keyword>
<dbReference type="PANTHER" id="PTHR17972">
    <property type="entry name" value="NUCLEOLAR RNA-ASSOCIATED PROTEIN"/>
    <property type="match status" value="1"/>
</dbReference>
<dbReference type="InterPro" id="IPR035082">
    <property type="entry name" value="Nrap_D1"/>
</dbReference>
<dbReference type="InterPro" id="IPR035371">
    <property type="entry name" value="Nrap_D6"/>
</dbReference>
<dbReference type="Pfam" id="PF17405">
    <property type="entry name" value="Nrap_D4"/>
    <property type="match status" value="1"/>
</dbReference>
<dbReference type="InterPro" id="IPR035368">
    <property type="entry name" value="Nrap_D3"/>
</dbReference>
<dbReference type="GO" id="GO:0034456">
    <property type="term" value="C:UTP-C complex"/>
    <property type="evidence" value="ECO:0007669"/>
    <property type="project" value="TreeGrafter"/>
</dbReference>
<evidence type="ECO:0000256" key="3">
    <source>
        <dbReference type="ARBA" id="ARBA00016437"/>
    </source>
</evidence>
<evidence type="ECO:0000256" key="7">
    <source>
        <dbReference type="RuleBase" id="RU364032"/>
    </source>
</evidence>
<keyword evidence="9" id="KW-1133">Transmembrane helix</keyword>
<organism evidence="16 17">
    <name type="scientific">Cyprinus carpio</name>
    <name type="common">Common carp</name>
    <dbReference type="NCBI Taxonomy" id="7962"/>
    <lineage>
        <taxon>Eukaryota</taxon>
        <taxon>Metazoa</taxon>
        <taxon>Chordata</taxon>
        <taxon>Craniata</taxon>
        <taxon>Vertebrata</taxon>
        <taxon>Euteleostomi</taxon>
        <taxon>Actinopterygii</taxon>
        <taxon>Neopterygii</taxon>
        <taxon>Teleostei</taxon>
        <taxon>Ostariophysi</taxon>
        <taxon>Cypriniformes</taxon>
        <taxon>Cyprinidae</taxon>
        <taxon>Cyprininae</taxon>
        <taxon>Cyprinus</taxon>
    </lineage>
</organism>
<dbReference type="GO" id="GO:0006409">
    <property type="term" value="P:tRNA export from nucleus"/>
    <property type="evidence" value="ECO:0007669"/>
    <property type="project" value="TreeGrafter"/>
</dbReference>
<dbReference type="GO" id="GO:0032545">
    <property type="term" value="C:CURI complex"/>
    <property type="evidence" value="ECO:0007669"/>
    <property type="project" value="TreeGrafter"/>
</dbReference>
<dbReference type="AlphaFoldDB" id="A0A8C1L947"/>
<keyword evidence="17" id="KW-1185">Reference proteome</keyword>
<dbReference type="Gene3D" id="1.10.1410.10">
    <property type="match status" value="2"/>
</dbReference>
<feature type="domain" description="Nrap protein" evidence="14">
    <location>
        <begin position="883"/>
        <end position="1037"/>
    </location>
</feature>
<evidence type="ECO:0000259" key="14">
    <source>
        <dbReference type="Pfam" id="PF17406"/>
    </source>
</evidence>
<dbReference type="GO" id="GO:0006364">
    <property type="term" value="P:rRNA processing"/>
    <property type="evidence" value="ECO:0007669"/>
    <property type="project" value="TreeGrafter"/>
</dbReference>
<dbReference type="FunFam" id="3.30.70.3030:FF:000001">
    <property type="entry name" value="Nucleolar protein 6"/>
    <property type="match status" value="1"/>
</dbReference>
<evidence type="ECO:0000259" key="15">
    <source>
        <dbReference type="Pfam" id="PF17407"/>
    </source>
</evidence>
<evidence type="ECO:0000259" key="13">
    <source>
        <dbReference type="Pfam" id="PF17405"/>
    </source>
</evidence>
<evidence type="ECO:0000256" key="2">
    <source>
        <dbReference type="ARBA" id="ARBA00006674"/>
    </source>
</evidence>
<accession>A0A8C1L947</accession>
<reference evidence="16" key="1">
    <citation type="submission" date="2025-08" db="UniProtKB">
        <authorList>
            <consortium name="Ensembl"/>
        </authorList>
    </citation>
    <scope>IDENTIFICATION</scope>
</reference>
<evidence type="ECO:0000256" key="4">
    <source>
        <dbReference type="ARBA" id="ARBA00022884"/>
    </source>
</evidence>
<dbReference type="Pfam" id="PF03813">
    <property type="entry name" value="Nrap"/>
    <property type="match status" value="1"/>
</dbReference>
<feature type="domain" description="Nrap protein" evidence="12">
    <location>
        <begin position="502"/>
        <end position="662"/>
    </location>
</feature>
<feature type="region of interest" description="Disordered" evidence="8">
    <location>
        <begin position="1"/>
        <end position="49"/>
    </location>
</feature>
<feature type="domain" description="Nrap protein" evidence="11">
    <location>
        <begin position="326"/>
        <end position="408"/>
    </location>
</feature>
<dbReference type="Gene3D" id="3.30.70.3030">
    <property type="match status" value="1"/>
</dbReference>
<feature type="transmembrane region" description="Helical" evidence="9">
    <location>
        <begin position="345"/>
        <end position="363"/>
    </location>
</feature>
<evidence type="ECO:0000259" key="10">
    <source>
        <dbReference type="Pfam" id="PF03813"/>
    </source>
</evidence>
<evidence type="ECO:0000313" key="17">
    <source>
        <dbReference type="Proteomes" id="UP000694427"/>
    </source>
</evidence>
<dbReference type="Pfam" id="PF17403">
    <property type="entry name" value="Nrap_D2"/>
    <property type="match status" value="2"/>
</dbReference>
<reference evidence="16" key="2">
    <citation type="submission" date="2025-09" db="UniProtKB">
        <authorList>
            <consortium name="Ensembl"/>
        </authorList>
    </citation>
    <scope>IDENTIFICATION</scope>
</reference>
<feature type="compositionally biased region" description="Basic and acidic residues" evidence="8">
    <location>
        <begin position="29"/>
        <end position="41"/>
    </location>
</feature>
<dbReference type="FunFam" id="1.10.1410.10:FF:000006">
    <property type="entry name" value="Nucleolar protein 6"/>
    <property type="match status" value="1"/>
</dbReference>
<evidence type="ECO:0000256" key="1">
    <source>
        <dbReference type="ARBA" id="ARBA00004604"/>
    </source>
</evidence>
<feature type="domain" description="Nrap protein" evidence="15">
    <location>
        <begin position="1039"/>
        <end position="1172"/>
    </location>
</feature>
<dbReference type="Pfam" id="PF17406">
    <property type="entry name" value="Nrap_D5"/>
    <property type="match status" value="1"/>
</dbReference>
<keyword evidence="9" id="KW-0812">Transmembrane</keyword>
<dbReference type="InterPro" id="IPR005554">
    <property type="entry name" value="NOL6/Upt22"/>
</dbReference>
<keyword evidence="4 7" id="KW-0694">RNA-binding</keyword>
<dbReference type="Ensembl" id="ENSCCRT00010064154.1">
    <property type="protein sequence ID" value="ENSCCRP00010058541.1"/>
    <property type="gene ID" value="ENSCCRG00010024364.1"/>
</dbReference>
<evidence type="ECO:0000259" key="11">
    <source>
        <dbReference type="Pfam" id="PF17403"/>
    </source>
</evidence>
<evidence type="ECO:0000256" key="9">
    <source>
        <dbReference type="SAM" id="Phobius"/>
    </source>
</evidence>
<dbReference type="OMA" id="NPHGGKE"/>
<dbReference type="Proteomes" id="UP000694427">
    <property type="component" value="Unplaced"/>
</dbReference>
<dbReference type="Pfam" id="PF17407">
    <property type="entry name" value="Nrap_D6"/>
    <property type="match status" value="1"/>
</dbReference>
<feature type="domain" description="Nrap protein" evidence="11">
    <location>
        <begin position="438"/>
        <end position="497"/>
    </location>
</feature>
<evidence type="ECO:0000256" key="5">
    <source>
        <dbReference type="ARBA" id="ARBA00023242"/>
    </source>
</evidence>
<dbReference type="GO" id="GO:0003723">
    <property type="term" value="F:RNA binding"/>
    <property type="evidence" value="ECO:0007669"/>
    <property type="project" value="UniProtKB-KW"/>
</dbReference>
<dbReference type="GO" id="GO:0032040">
    <property type="term" value="C:small-subunit processome"/>
    <property type="evidence" value="ECO:0007669"/>
    <property type="project" value="TreeGrafter"/>
</dbReference>
<feature type="domain" description="Nrap protein" evidence="13">
    <location>
        <begin position="676"/>
        <end position="881"/>
    </location>
</feature>
<gene>
    <name evidence="16" type="primary">nol6</name>
</gene>
<comment type="similarity">
    <text evidence="2 7">Belongs to the NRAP family.</text>
</comment>
<evidence type="ECO:0000256" key="6">
    <source>
        <dbReference type="ARBA" id="ARBA00035000"/>
    </source>
</evidence>
<feature type="transmembrane region" description="Helical" evidence="9">
    <location>
        <begin position="413"/>
        <end position="436"/>
    </location>
</feature>
<dbReference type="InterPro" id="IPR035367">
    <property type="entry name" value="Nrap_D2"/>
</dbReference>
<comment type="function">
    <text evidence="6">Part of the small subunit (SSU) processome, first precursor of the small eukaryotic ribosomal subunit. During the assembly of the SSU processome in the nucleolus, many ribosome biogenesis factors, an RNA chaperone and ribosomal proteins associate with the nascent pre-rRNA and work in concert to generate RNA folding, modifications, rearrangements and cleavage as well as targeted degradation of pre-ribosomal RNA by the RNA exosome.</text>
</comment>
<feature type="domain" description="Nrap protein" evidence="10">
    <location>
        <begin position="181"/>
        <end position="321"/>
    </location>
</feature>
<dbReference type="PANTHER" id="PTHR17972:SF0">
    <property type="entry name" value="NUCLEOLAR PROTEIN 6"/>
    <property type="match status" value="1"/>
</dbReference>
<comment type="subcellular location">
    <subcellularLocation>
        <location evidence="1 7">Nucleus</location>
        <location evidence="1 7">Nucleolus</location>
    </subcellularLocation>
</comment>
<dbReference type="InterPro" id="IPR035370">
    <property type="entry name" value="Nrap_D5"/>
</dbReference>
<evidence type="ECO:0000313" key="16">
    <source>
        <dbReference type="Ensembl" id="ENSCCRP00010058541.1"/>
    </source>
</evidence>
<evidence type="ECO:0000259" key="12">
    <source>
        <dbReference type="Pfam" id="PF17404"/>
    </source>
</evidence>
<proteinExistence type="inferred from homology"/>
<dbReference type="InterPro" id="IPR035369">
    <property type="entry name" value="Nrap_D4"/>
</dbReference>
<protein>
    <recommendedName>
        <fullName evidence="3 7">Nucleolar protein 6</fullName>
    </recommendedName>
</protein>